<feature type="region of interest" description="Disordered" evidence="1">
    <location>
        <begin position="1"/>
        <end position="75"/>
    </location>
</feature>
<comment type="caution">
    <text evidence="2">The sequence shown here is derived from an EMBL/GenBank/DDBJ whole genome shotgun (WGS) entry which is preliminary data.</text>
</comment>
<proteinExistence type="predicted"/>
<evidence type="ECO:0000313" key="2">
    <source>
        <dbReference type="EMBL" id="MFM2483772.1"/>
    </source>
</evidence>
<feature type="compositionally biased region" description="Basic and acidic residues" evidence="1">
    <location>
        <begin position="53"/>
        <end position="67"/>
    </location>
</feature>
<dbReference type="Proteomes" id="UP001629953">
    <property type="component" value="Unassembled WGS sequence"/>
</dbReference>
<name>A0ABW9G2Q3_9GAMM</name>
<organism evidence="2 3">
    <name type="scientific">Celerinatantimonas yamalensis</name>
    <dbReference type="NCBI Taxonomy" id="559956"/>
    <lineage>
        <taxon>Bacteria</taxon>
        <taxon>Pseudomonadati</taxon>
        <taxon>Pseudomonadota</taxon>
        <taxon>Gammaproteobacteria</taxon>
        <taxon>Celerinatantimonadaceae</taxon>
        <taxon>Celerinatantimonas</taxon>
    </lineage>
</organism>
<dbReference type="InterPro" id="IPR018691">
    <property type="entry name" value="DUF2188"/>
</dbReference>
<dbReference type="Pfam" id="PF09954">
    <property type="entry name" value="DUF2188"/>
    <property type="match status" value="1"/>
</dbReference>
<reference evidence="2 3" key="1">
    <citation type="journal article" date="2013" name="Int. J. Syst. Evol. Microbiol.">
        <title>Celerinatantimonas yamalensis sp. nov., a cold-adapted diazotrophic bacterium from a cold permafrost brine.</title>
        <authorList>
            <person name="Shcherbakova V."/>
            <person name="Chuvilskaya N."/>
            <person name="Rivkina E."/>
            <person name="Demidov N."/>
            <person name="Uchaeva V."/>
            <person name="Suetin S."/>
            <person name="Suzina N."/>
            <person name="Gilichinsky D."/>
        </authorList>
    </citation>
    <scope>NUCLEOTIDE SEQUENCE [LARGE SCALE GENOMIC DNA]</scope>
    <source>
        <strain evidence="2 3">C7</strain>
    </source>
</reference>
<evidence type="ECO:0000313" key="3">
    <source>
        <dbReference type="Proteomes" id="UP001629953"/>
    </source>
</evidence>
<gene>
    <name evidence="2" type="ORF">ABUE30_01565</name>
</gene>
<evidence type="ECO:0000256" key="1">
    <source>
        <dbReference type="SAM" id="MobiDB-lite"/>
    </source>
</evidence>
<accession>A0ABW9G2Q3</accession>
<dbReference type="EMBL" id="JBEQCT010000001">
    <property type="protein sequence ID" value="MFM2483772.1"/>
    <property type="molecule type" value="Genomic_DNA"/>
</dbReference>
<protein>
    <submittedName>
        <fullName evidence="2">DUF2188 domain-containing protein</fullName>
    </submittedName>
</protein>
<sequence>MTGKSTHVVPNSDGGWDIKQSGGQRSSGHFDKKQDAVDRAREISQNQNTELVIHNKDGKIGGKDSHGNDPFPPKG</sequence>
<dbReference type="RefSeq" id="WP_408621930.1">
    <property type="nucleotide sequence ID" value="NZ_JBEQCT010000001.1"/>
</dbReference>
<feature type="compositionally biased region" description="Basic and acidic residues" evidence="1">
    <location>
        <begin position="28"/>
        <end position="42"/>
    </location>
</feature>
<keyword evidence="3" id="KW-1185">Reference proteome</keyword>